<sequence length="170" mass="19736">MTEIWDIYDRYGNRTGRTMKRGIPKEGDYMLCVHIYLLASDNRFLIQKRSENKESHPGEWDITGGAAISGESSVDAILRETEEEVGIKLDEKDLYYAGRFVKERRIIEIFFAKKDFELPDCHIQKEEVDKVAFVSYDELVGDILMKRGRSREYVELVSKAAMEFLHGENS</sequence>
<keyword evidence="4" id="KW-1185">Reference proteome</keyword>
<comment type="caution">
    <text evidence="3">The sequence shown here is derived from an EMBL/GenBank/DDBJ whole genome shotgun (WGS) entry which is preliminary data.</text>
</comment>
<dbReference type="PANTHER" id="PTHR10885">
    <property type="entry name" value="ISOPENTENYL-DIPHOSPHATE DELTA-ISOMERASE"/>
    <property type="match status" value="1"/>
</dbReference>
<evidence type="ECO:0000313" key="4">
    <source>
        <dbReference type="Proteomes" id="UP000050833"/>
    </source>
</evidence>
<dbReference type="PANTHER" id="PTHR10885:SF0">
    <property type="entry name" value="ISOPENTENYL-DIPHOSPHATE DELTA-ISOMERASE"/>
    <property type="match status" value="1"/>
</dbReference>
<dbReference type="Gene3D" id="3.90.79.10">
    <property type="entry name" value="Nucleoside Triphosphate Pyrophosphohydrolase"/>
    <property type="match status" value="1"/>
</dbReference>
<dbReference type="Proteomes" id="UP000050833">
    <property type="component" value="Unassembled WGS sequence"/>
</dbReference>
<evidence type="ECO:0000313" key="3">
    <source>
        <dbReference type="EMBL" id="KQC86373.1"/>
    </source>
</evidence>
<dbReference type="PROSITE" id="PS00893">
    <property type="entry name" value="NUDIX_BOX"/>
    <property type="match status" value="1"/>
</dbReference>
<gene>
    <name evidence="3" type="ORF">APZ18_04070</name>
</gene>
<dbReference type="RefSeq" id="WP_055941816.1">
    <property type="nucleotide sequence ID" value="NZ_LLKB01000001.1"/>
</dbReference>
<dbReference type="InterPro" id="IPR015797">
    <property type="entry name" value="NUDIX_hydrolase-like_dom_sf"/>
</dbReference>
<dbReference type="AlphaFoldDB" id="A0AAW3JW63"/>
<feature type="domain" description="Nudix hydrolase" evidence="2">
    <location>
        <begin position="28"/>
        <end position="158"/>
    </location>
</feature>
<dbReference type="InterPro" id="IPR020084">
    <property type="entry name" value="NUDIX_hydrolase_CS"/>
</dbReference>
<dbReference type="EMBL" id="LLKB01000001">
    <property type="protein sequence ID" value="KQC86373.1"/>
    <property type="molecule type" value="Genomic_DNA"/>
</dbReference>
<dbReference type="InterPro" id="IPR000086">
    <property type="entry name" value="NUDIX_hydrolase_dom"/>
</dbReference>
<reference evidence="3 4" key="1">
    <citation type="submission" date="2015-10" db="EMBL/GenBank/DDBJ databases">
        <title>Butyribacter intestini gen. nov., sp. nov., a butyric acid-producing bacterium of the family Lachnospiraceae isolated from the human faeces.</title>
        <authorList>
            <person name="Zou Y."/>
            <person name="Xue W."/>
            <person name="Luo G."/>
            <person name="Lv M."/>
        </authorList>
    </citation>
    <scope>NUCLEOTIDE SEQUENCE [LARGE SCALE GENOMIC DNA]</scope>
    <source>
        <strain evidence="3 4">TF01-11</strain>
    </source>
</reference>
<evidence type="ECO:0000259" key="2">
    <source>
        <dbReference type="PROSITE" id="PS51462"/>
    </source>
</evidence>
<dbReference type="GO" id="GO:0016787">
    <property type="term" value="F:hydrolase activity"/>
    <property type="evidence" value="ECO:0007669"/>
    <property type="project" value="UniProtKB-KW"/>
</dbReference>
<dbReference type="PROSITE" id="PS51462">
    <property type="entry name" value="NUDIX"/>
    <property type="match status" value="1"/>
</dbReference>
<dbReference type="CDD" id="cd04693">
    <property type="entry name" value="NUDIX_Hydrolase"/>
    <property type="match status" value="1"/>
</dbReference>
<accession>A0AAW3JW63</accession>
<dbReference type="SUPFAM" id="SSF55811">
    <property type="entry name" value="Nudix"/>
    <property type="match status" value="1"/>
</dbReference>
<protein>
    <recommendedName>
        <fullName evidence="2">Nudix hydrolase domain-containing protein</fullName>
    </recommendedName>
</protein>
<dbReference type="Pfam" id="PF00293">
    <property type="entry name" value="NUDIX"/>
    <property type="match status" value="1"/>
</dbReference>
<evidence type="ECO:0000256" key="1">
    <source>
        <dbReference type="ARBA" id="ARBA00022801"/>
    </source>
</evidence>
<keyword evidence="1" id="KW-0378">Hydrolase</keyword>
<organism evidence="3 4">
    <name type="scientific">Butyribacter intestini</name>
    <dbReference type="NCBI Taxonomy" id="1703332"/>
    <lineage>
        <taxon>Bacteria</taxon>
        <taxon>Bacillati</taxon>
        <taxon>Bacillota</taxon>
        <taxon>Clostridia</taxon>
        <taxon>Lachnospirales</taxon>
        <taxon>Lachnospiraceae</taxon>
        <taxon>Butyribacter</taxon>
    </lineage>
</organism>
<name>A0AAW3JW63_9FIRM</name>
<proteinExistence type="predicted"/>